<evidence type="ECO:0000256" key="1">
    <source>
        <dbReference type="SAM" id="SignalP"/>
    </source>
</evidence>
<feature type="domain" description="Putative amidase" evidence="2">
    <location>
        <begin position="21"/>
        <end position="175"/>
    </location>
</feature>
<keyword evidence="1" id="KW-0732">Signal</keyword>
<feature type="signal peptide" evidence="1">
    <location>
        <begin position="1"/>
        <end position="20"/>
    </location>
</feature>
<keyword evidence="4" id="KW-1185">Reference proteome</keyword>
<evidence type="ECO:0000259" key="2">
    <source>
        <dbReference type="Pfam" id="PF12671"/>
    </source>
</evidence>
<sequence length="191" mass="22084">MTFNSTFFIIILCLISAAVAYDGIKARDYAIAHCDKKNHNTAYPTFKDDSTNFASQILEAGGIPQSAEWYCHKPCNKNYWREMTLGSSCYKGYEFTKSWSTVNDLYNYLIKNEFARVCDLKDLKPGDLIQYNKKKFNKKKWAYDYWHHTSVVIEQSPTNPKLVDHSTDRCDADHAHAMKADNDFRPLCIGH</sequence>
<evidence type="ECO:0000313" key="4">
    <source>
        <dbReference type="Proteomes" id="UP000266861"/>
    </source>
</evidence>
<gene>
    <name evidence="3" type="ORF">Glove_627g8</name>
</gene>
<dbReference type="PANTHER" id="PTHR40032:SF1">
    <property type="entry name" value="EXPORTED PROTEIN"/>
    <property type="match status" value="1"/>
</dbReference>
<dbReference type="Pfam" id="PF12671">
    <property type="entry name" value="Amidase_6"/>
    <property type="match status" value="1"/>
</dbReference>
<name>A0A397G5F8_9GLOM</name>
<reference evidence="3 4" key="1">
    <citation type="submission" date="2018-08" db="EMBL/GenBank/DDBJ databases">
        <title>Genome and evolution of the arbuscular mycorrhizal fungus Diversispora epigaea (formerly Glomus versiforme) and its bacterial endosymbionts.</title>
        <authorList>
            <person name="Sun X."/>
            <person name="Fei Z."/>
            <person name="Harrison M."/>
        </authorList>
    </citation>
    <scope>NUCLEOTIDE SEQUENCE [LARGE SCALE GENOMIC DNA]</scope>
    <source>
        <strain evidence="3 4">IT104</strain>
    </source>
</reference>
<comment type="caution">
    <text evidence="3">The sequence shown here is derived from an EMBL/GenBank/DDBJ whole genome shotgun (WGS) entry which is preliminary data.</text>
</comment>
<dbReference type="Proteomes" id="UP000266861">
    <property type="component" value="Unassembled WGS sequence"/>
</dbReference>
<accession>A0A397G5F8</accession>
<evidence type="ECO:0000313" key="3">
    <source>
        <dbReference type="EMBL" id="RHZ46281.1"/>
    </source>
</evidence>
<dbReference type="InterPro" id="IPR024301">
    <property type="entry name" value="Amidase_6"/>
</dbReference>
<protein>
    <recommendedName>
        <fullName evidence="2">Putative amidase domain-containing protein</fullName>
    </recommendedName>
</protein>
<proteinExistence type="predicted"/>
<dbReference type="EMBL" id="PQFF01000519">
    <property type="protein sequence ID" value="RHZ46281.1"/>
    <property type="molecule type" value="Genomic_DNA"/>
</dbReference>
<dbReference type="OrthoDB" id="2438028at2759"/>
<dbReference type="PANTHER" id="PTHR40032">
    <property type="entry name" value="EXPORTED PROTEIN-RELATED"/>
    <property type="match status" value="1"/>
</dbReference>
<organism evidence="3 4">
    <name type="scientific">Diversispora epigaea</name>
    <dbReference type="NCBI Taxonomy" id="1348612"/>
    <lineage>
        <taxon>Eukaryota</taxon>
        <taxon>Fungi</taxon>
        <taxon>Fungi incertae sedis</taxon>
        <taxon>Mucoromycota</taxon>
        <taxon>Glomeromycotina</taxon>
        <taxon>Glomeromycetes</taxon>
        <taxon>Diversisporales</taxon>
        <taxon>Diversisporaceae</taxon>
        <taxon>Diversispora</taxon>
    </lineage>
</organism>
<dbReference type="AlphaFoldDB" id="A0A397G5F8"/>
<feature type="chain" id="PRO_5017463483" description="Putative amidase domain-containing protein" evidence="1">
    <location>
        <begin position="21"/>
        <end position="191"/>
    </location>
</feature>